<evidence type="ECO:0000313" key="1">
    <source>
        <dbReference type="EMBL" id="RMX63999.1"/>
    </source>
</evidence>
<name>A0A3M6VBL6_9STRA</name>
<proteinExistence type="predicted"/>
<organism evidence="1 2">
    <name type="scientific">Peronospora effusa</name>
    <dbReference type="NCBI Taxonomy" id="542832"/>
    <lineage>
        <taxon>Eukaryota</taxon>
        <taxon>Sar</taxon>
        <taxon>Stramenopiles</taxon>
        <taxon>Oomycota</taxon>
        <taxon>Peronosporomycetes</taxon>
        <taxon>Peronosporales</taxon>
        <taxon>Peronosporaceae</taxon>
        <taxon>Peronospora</taxon>
    </lineage>
</organism>
<keyword evidence="2" id="KW-1185">Reference proteome</keyword>
<comment type="caution">
    <text evidence="1">The sequence shown here is derived from an EMBL/GenBank/DDBJ whole genome shotgun (WGS) entry which is preliminary data.</text>
</comment>
<dbReference type="Gene3D" id="3.30.230.10">
    <property type="match status" value="1"/>
</dbReference>
<gene>
    <name evidence="1" type="ORF">DD238_005596</name>
</gene>
<accession>A0A3M6VBL6</accession>
<dbReference type="Proteomes" id="UP000282087">
    <property type="component" value="Unassembled WGS sequence"/>
</dbReference>
<dbReference type="CDD" id="cd22884">
    <property type="entry name" value="TOM22"/>
    <property type="match status" value="1"/>
</dbReference>
<dbReference type="VEuPathDB" id="FungiDB:DD237_006099"/>
<sequence>MTSNEDDAGVGLKAAMLYSQLEASDACLKIVTTSNSDGILYVQLRIDPDSEETAVVKKVAHFIVDEDHQQFSGTEMRLSLPCPQDILELESVADTLTLYFQSLRYIAPPFVGVQFNFNVGEISTSVNCLHGEEPIDRFVADLGKSADDILYAIHDEEFFSISCVALMLGETELGNERDIEVSLLRFANHAPLINGDDFFLCGTTKGVSAAKLWRKYGFRCKKNTSHLTNQLVASPLRAATRLEDDGADTSHLVLAVDICVASSARDTGIKYGGLKKNTLDACYADGVETCCRAILQQLAETGRLCTPQQRQDHDLVENCAPLIAKSLAAIIKQSQVCQRGVVPSQLDRNPQDHFNEGLILQELQAAIRHYRKTCRLSERFASWRRTKRHPTIPELFMNLPTRIRQSGPVKGGINFAIKSWKNSGRWLWVLSTTLLVTLVPLSIEMLREEQTNEVVKELVSKGFSYNQIQGMGYMVSQPESTLAAPAEGSLQ</sequence>
<dbReference type="InterPro" id="IPR014721">
    <property type="entry name" value="Ribsml_uS5_D2-typ_fold_subgr"/>
</dbReference>
<reference evidence="1 2" key="1">
    <citation type="submission" date="2018-06" db="EMBL/GenBank/DDBJ databases">
        <title>Comparative genomics of downy mildews reveals potential adaptations to biotrophy.</title>
        <authorList>
            <person name="Fletcher K."/>
            <person name="Klosterman S.J."/>
            <person name="Derevnina L."/>
            <person name="Martin F."/>
            <person name="Koike S."/>
            <person name="Reyes Chin-Wo S."/>
            <person name="Mou B."/>
            <person name="Michelmore R."/>
        </authorList>
    </citation>
    <scope>NUCLEOTIDE SEQUENCE [LARGE SCALE GENOMIC DNA]</scope>
    <source>
        <strain evidence="1 2">R14</strain>
    </source>
</reference>
<protein>
    <submittedName>
        <fullName evidence="1">Uncharacterized protein</fullName>
    </submittedName>
</protein>
<dbReference type="AlphaFoldDB" id="A0A3M6VBL6"/>
<dbReference type="EMBL" id="QLLG01000347">
    <property type="protein sequence ID" value="RMX63999.1"/>
    <property type="molecule type" value="Genomic_DNA"/>
</dbReference>
<dbReference type="Gene3D" id="3.30.565.10">
    <property type="entry name" value="Histidine kinase-like ATPase, C-terminal domain"/>
    <property type="match status" value="1"/>
</dbReference>
<evidence type="ECO:0000313" key="2">
    <source>
        <dbReference type="Proteomes" id="UP000282087"/>
    </source>
</evidence>
<dbReference type="InterPro" id="IPR036890">
    <property type="entry name" value="HATPase_C_sf"/>
</dbReference>